<evidence type="ECO:0000313" key="3">
    <source>
        <dbReference type="Proteomes" id="UP000715781"/>
    </source>
</evidence>
<dbReference type="EMBL" id="JAHHHN010000015">
    <property type="protein sequence ID" value="MBW4563761.1"/>
    <property type="molecule type" value="Genomic_DNA"/>
</dbReference>
<dbReference type="SUPFAM" id="SSF143011">
    <property type="entry name" value="RelE-like"/>
    <property type="match status" value="1"/>
</dbReference>
<dbReference type="Pfam" id="PF05016">
    <property type="entry name" value="ParE_toxin"/>
    <property type="match status" value="1"/>
</dbReference>
<dbReference type="AlphaFoldDB" id="A0A951UIB5"/>
<name>A0A951UIB5_9NOST</name>
<dbReference type="PANTHER" id="PTHR38813:SF1">
    <property type="entry name" value="TOXIN RELE1-RELATED"/>
    <property type="match status" value="1"/>
</dbReference>
<sequence length="96" mass="11546">MSKLFKALKSTPYYESIRALTFEEIPKIQSFAEITNLKKLKGYENAYRIRIGDYRIGIIFDGETVMFQRVLHRKDIYLYFHRLRRRKAANQETSHL</sequence>
<keyword evidence="1" id="KW-1277">Toxin-antitoxin system</keyword>
<reference evidence="2" key="2">
    <citation type="journal article" date="2022" name="Microbiol. Resour. Announc.">
        <title>Metagenome Sequencing to Explore Phylogenomics of Terrestrial Cyanobacteria.</title>
        <authorList>
            <person name="Ward R.D."/>
            <person name="Stajich J.E."/>
            <person name="Johansen J.R."/>
            <person name="Huntemann M."/>
            <person name="Clum A."/>
            <person name="Foster B."/>
            <person name="Foster B."/>
            <person name="Roux S."/>
            <person name="Palaniappan K."/>
            <person name="Varghese N."/>
            <person name="Mukherjee S."/>
            <person name="Reddy T.B.K."/>
            <person name="Daum C."/>
            <person name="Copeland A."/>
            <person name="Chen I.A."/>
            <person name="Ivanova N.N."/>
            <person name="Kyrpides N.C."/>
            <person name="Shapiro N."/>
            <person name="Eloe-Fadrosh E.A."/>
            <person name="Pietrasiak N."/>
        </authorList>
    </citation>
    <scope>NUCLEOTIDE SEQUENCE</scope>
    <source>
        <strain evidence="2">JT2-VF2</strain>
    </source>
</reference>
<dbReference type="InterPro" id="IPR007712">
    <property type="entry name" value="RelE/ParE_toxin"/>
</dbReference>
<reference evidence="2" key="1">
    <citation type="submission" date="2021-05" db="EMBL/GenBank/DDBJ databases">
        <authorList>
            <person name="Pietrasiak N."/>
            <person name="Ward R."/>
            <person name="Stajich J.E."/>
            <person name="Kurbessoian T."/>
        </authorList>
    </citation>
    <scope>NUCLEOTIDE SEQUENCE</scope>
    <source>
        <strain evidence="2">JT2-VF2</strain>
    </source>
</reference>
<evidence type="ECO:0000313" key="2">
    <source>
        <dbReference type="EMBL" id="MBW4563761.1"/>
    </source>
</evidence>
<organism evidence="2 3">
    <name type="scientific">Mojavia pulchra JT2-VF2</name>
    <dbReference type="NCBI Taxonomy" id="287848"/>
    <lineage>
        <taxon>Bacteria</taxon>
        <taxon>Bacillati</taxon>
        <taxon>Cyanobacteriota</taxon>
        <taxon>Cyanophyceae</taxon>
        <taxon>Nostocales</taxon>
        <taxon>Nostocaceae</taxon>
    </lineage>
</organism>
<dbReference type="InterPro" id="IPR035093">
    <property type="entry name" value="RelE/ParE_toxin_dom_sf"/>
</dbReference>
<gene>
    <name evidence="2" type="ORF">KME32_21970</name>
</gene>
<dbReference type="InterPro" id="IPR052747">
    <property type="entry name" value="TA_system_RelE_toxin"/>
</dbReference>
<protein>
    <submittedName>
        <fullName evidence="2">Type II toxin-antitoxin system RelE/ParE family toxin</fullName>
    </submittedName>
</protein>
<dbReference type="Gene3D" id="3.30.2310.20">
    <property type="entry name" value="RelE-like"/>
    <property type="match status" value="1"/>
</dbReference>
<comment type="caution">
    <text evidence="2">The sequence shown here is derived from an EMBL/GenBank/DDBJ whole genome shotgun (WGS) entry which is preliminary data.</text>
</comment>
<dbReference type="PANTHER" id="PTHR38813">
    <property type="match status" value="1"/>
</dbReference>
<accession>A0A951UIB5</accession>
<proteinExistence type="predicted"/>
<evidence type="ECO:0000256" key="1">
    <source>
        <dbReference type="ARBA" id="ARBA00022649"/>
    </source>
</evidence>
<dbReference type="Proteomes" id="UP000715781">
    <property type="component" value="Unassembled WGS sequence"/>
</dbReference>